<sequence>MDEGAQQSDAQEQAERPTFNFALHSDKAAAAFREVRGRYENLVDVAKRILNGALSAREITVHSVEGRAKSLESFAGIEFAHVQCHQCSCMHGRLHSPAGNRQAYRGQNTTFLNG</sequence>
<accession>A0ABW8ZTJ4</accession>
<proteinExistence type="predicted"/>
<reference evidence="1 2" key="1">
    <citation type="journal article" date="2024" name="Chem. Sci.">
        <title>Discovery of megapolipeptins by genome mining of a Burkholderiales bacteria collection.</title>
        <authorList>
            <person name="Paulo B.S."/>
            <person name="Recchia M.J.J."/>
            <person name="Lee S."/>
            <person name="Fergusson C.H."/>
            <person name="Romanowski S.B."/>
            <person name="Hernandez A."/>
            <person name="Krull N."/>
            <person name="Liu D.Y."/>
            <person name="Cavanagh H."/>
            <person name="Bos A."/>
            <person name="Gray C.A."/>
            <person name="Murphy B.T."/>
            <person name="Linington R.G."/>
            <person name="Eustaquio A.S."/>
        </authorList>
    </citation>
    <scope>NUCLEOTIDE SEQUENCE [LARGE SCALE GENOMIC DNA]</scope>
    <source>
        <strain evidence="1 2">RL16-012-BIC-B</strain>
    </source>
</reference>
<comment type="caution">
    <text evidence="1">The sequence shown here is derived from an EMBL/GenBank/DDBJ whole genome shotgun (WGS) entry which is preliminary data.</text>
</comment>
<evidence type="ECO:0000313" key="2">
    <source>
        <dbReference type="Proteomes" id="UP001629249"/>
    </source>
</evidence>
<evidence type="ECO:0000313" key="1">
    <source>
        <dbReference type="EMBL" id="MFL9886504.1"/>
    </source>
</evidence>
<dbReference type="EMBL" id="JAQQFN010000021">
    <property type="protein sequence ID" value="MFL9886504.1"/>
    <property type="molecule type" value="Genomic_DNA"/>
</dbReference>
<keyword evidence="2" id="KW-1185">Reference proteome</keyword>
<name>A0ABW8ZTJ4_9BURK</name>
<dbReference type="Proteomes" id="UP001629249">
    <property type="component" value="Unassembled WGS sequence"/>
</dbReference>
<gene>
    <name evidence="1" type="ORF">PQR66_25915</name>
</gene>
<protein>
    <submittedName>
        <fullName evidence="1">Uncharacterized protein</fullName>
    </submittedName>
</protein>
<dbReference type="RefSeq" id="WP_408331231.1">
    <property type="nucleotide sequence ID" value="NZ_JAQQFH010000019.1"/>
</dbReference>
<organism evidence="1 2">
    <name type="scientific">Paraburkholderia agricolaris</name>
    <dbReference type="NCBI Taxonomy" id="2152888"/>
    <lineage>
        <taxon>Bacteria</taxon>
        <taxon>Pseudomonadati</taxon>
        <taxon>Pseudomonadota</taxon>
        <taxon>Betaproteobacteria</taxon>
        <taxon>Burkholderiales</taxon>
        <taxon>Burkholderiaceae</taxon>
        <taxon>Paraburkholderia</taxon>
    </lineage>
</organism>